<comment type="caution">
    <text evidence="2">The sequence shown here is derived from an EMBL/GenBank/DDBJ whole genome shotgun (WGS) entry which is preliminary data.</text>
</comment>
<organism evidence="2 3">
    <name type="scientific">Stylophora pistillata</name>
    <name type="common">Smooth cauliflower coral</name>
    <dbReference type="NCBI Taxonomy" id="50429"/>
    <lineage>
        <taxon>Eukaryota</taxon>
        <taxon>Metazoa</taxon>
        <taxon>Cnidaria</taxon>
        <taxon>Anthozoa</taxon>
        <taxon>Hexacorallia</taxon>
        <taxon>Scleractinia</taxon>
        <taxon>Astrocoeniina</taxon>
        <taxon>Pocilloporidae</taxon>
        <taxon>Stylophora</taxon>
    </lineage>
</organism>
<name>A0A2B4SFX4_STYPI</name>
<keyword evidence="1" id="KW-0732">Signal</keyword>
<accession>A0A2B4SFX4</accession>
<feature type="chain" id="PRO_5012405789" description="ShKT domain-containing protein" evidence="1">
    <location>
        <begin position="26"/>
        <end position="99"/>
    </location>
</feature>
<gene>
    <name evidence="2" type="ORF">AWC38_SpisGene7349</name>
</gene>
<proteinExistence type="predicted"/>
<dbReference type="AlphaFoldDB" id="A0A2B4SFX4"/>
<protein>
    <recommendedName>
        <fullName evidence="4">ShKT domain-containing protein</fullName>
    </recommendedName>
</protein>
<dbReference type="OrthoDB" id="10522640at2759"/>
<evidence type="ECO:0008006" key="4">
    <source>
        <dbReference type="Google" id="ProtNLM"/>
    </source>
</evidence>
<evidence type="ECO:0000313" key="2">
    <source>
        <dbReference type="EMBL" id="PFX27943.1"/>
    </source>
</evidence>
<dbReference type="EMBL" id="LSMT01000092">
    <property type="protein sequence ID" value="PFX27943.1"/>
    <property type="molecule type" value="Genomic_DNA"/>
</dbReference>
<evidence type="ECO:0000256" key="1">
    <source>
        <dbReference type="SAM" id="SignalP"/>
    </source>
</evidence>
<evidence type="ECO:0000313" key="3">
    <source>
        <dbReference type="Proteomes" id="UP000225706"/>
    </source>
</evidence>
<sequence length="99" mass="11312">MKSTKVFLLLAFVACLLAHVDKISADSLLDMLSAEMDDNISEDITTRRSMACTDVRSKRFCSRFRRFCGQGTEKNLKFMLQNCRRTCGCVYYQPPNKNG</sequence>
<reference evidence="3" key="1">
    <citation type="journal article" date="2017" name="bioRxiv">
        <title>Comparative analysis of the genomes of Stylophora pistillata and Acropora digitifera provides evidence for extensive differences between species of corals.</title>
        <authorList>
            <person name="Voolstra C.R."/>
            <person name="Li Y."/>
            <person name="Liew Y.J."/>
            <person name="Baumgarten S."/>
            <person name="Zoccola D."/>
            <person name="Flot J.-F."/>
            <person name="Tambutte S."/>
            <person name="Allemand D."/>
            <person name="Aranda M."/>
        </authorList>
    </citation>
    <scope>NUCLEOTIDE SEQUENCE [LARGE SCALE GENOMIC DNA]</scope>
</reference>
<keyword evidence="3" id="KW-1185">Reference proteome</keyword>
<feature type="signal peptide" evidence="1">
    <location>
        <begin position="1"/>
        <end position="25"/>
    </location>
</feature>
<dbReference type="Proteomes" id="UP000225706">
    <property type="component" value="Unassembled WGS sequence"/>
</dbReference>